<dbReference type="AlphaFoldDB" id="A0A0F9QCZ6"/>
<comment type="caution">
    <text evidence="1">The sequence shown here is derived from an EMBL/GenBank/DDBJ whole genome shotgun (WGS) entry which is preliminary data.</text>
</comment>
<gene>
    <name evidence="1" type="ORF">LCGC14_1110460</name>
</gene>
<reference evidence="1" key="1">
    <citation type="journal article" date="2015" name="Nature">
        <title>Complex archaea that bridge the gap between prokaryotes and eukaryotes.</title>
        <authorList>
            <person name="Spang A."/>
            <person name="Saw J.H."/>
            <person name="Jorgensen S.L."/>
            <person name="Zaremba-Niedzwiedzka K."/>
            <person name="Martijn J."/>
            <person name="Lind A.E."/>
            <person name="van Eijk R."/>
            <person name="Schleper C."/>
            <person name="Guy L."/>
            <person name="Ettema T.J."/>
        </authorList>
    </citation>
    <scope>NUCLEOTIDE SEQUENCE</scope>
</reference>
<accession>A0A0F9QCZ6</accession>
<protein>
    <submittedName>
        <fullName evidence="1">Uncharacterized protein</fullName>
    </submittedName>
</protein>
<name>A0A0F9QCZ6_9ZZZZ</name>
<evidence type="ECO:0000313" key="1">
    <source>
        <dbReference type="EMBL" id="KKN03153.1"/>
    </source>
</evidence>
<dbReference type="EMBL" id="LAZR01005064">
    <property type="protein sequence ID" value="KKN03153.1"/>
    <property type="molecule type" value="Genomic_DNA"/>
</dbReference>
<proteinExistence type="predicted"/>
<sequence>MCKCKRCGKELRSVESVKRGFGATCYRIFKLQEANNSEVKPEINQEIAFLKMEIKMLKRMIRNIHVKGIVEPIERIKQDNQRPERTENTGNMTSVVKEMKKIFTENFNYRDILKSVNPIEEPVIPPIMVGISA</sequence>
<organism evidence="1">
    <name type="scientific">marine sediment metagenome</name>
    <dbReference type="NCBI Taxonomy" id="412755"/>
    <lineage>
        <taxon>unclassified sequences</taxon>
        <taxon>metagenomes</taxon>
        <taxon>ecological metagenomes</taxon>
    </lineage>
</organism>